<dbReference type="SUPFAM" id="SSF54791">
    <property type="entry name" value="Eukaryotic type KH-domain (KH-domain type I)"/>
    <property type="match status" value="1"/>
</dbReference>
<comment type="subcellular location">
    <subcellularLocation>
        <location evidence="1">Nucleus</location>
        <location evidence="1">Nucleolus</location>
    </subcellularLocation>
</comment>
<dbReference type="EMBL" id="SBIQ01000264">
    <property type="protein sequence ID" value="KAF7682430.1"/>
    <property type="molecule type" value="Genomic_DNA"/>
</dbReference>
<comment type="caution">
    <text evidence="9">The sequence shown here is derived from an EMBL/GenBank/DDBJ whole genome shotgun (WGS) entry which is preliminary data.</text>
</comment>
<evidence type="ECO:0000313" key="10">
    <source>
        <dbReference type="Proteomes" id="UP001516464"/>
    </source>
</evidence>
<dbReference type="Pfam" id="PF17903">
    <property type="entry name" value="KH_KRR1_1st"/>
    <property type="match status" value="1"/>
</dbReference>
<feature type="domain" description="K Homology" evidence="8">
    <location>
        <begin position="95"/>
        <end position="163"/>
    </location>
</feature>
<comment type="similarity">
    <text evidence="2">Belongs to the PNO1 family.</text>
</comment>
<organism evidence="9 10">
    <name type="scientific">Astathelohania contejeani</name>
    <dbReference type="NCBI Taxonomy" id="164912"/>
    <lineage>
        <taxon>Eukaryota</taxon>
        <taxon>Fungi</taxon>
        <taxon>Fungi incertae sedis</taxon>
        <taxon>Microsporidia</taxon>
        <taxon>Astathelohaniidae</taxon>
        <taxon>Astathelohania</taxon>
    </lineage>
</organism>
<evidence type="ECO:0000256" key="4">
    <source>
        <dbReference type="ARBA" id="ARBA00016042"/>
    </source>
</evidence>
<dbReference type="InterPro" id="IPR004087">
    <property type="entry name" value="KH_dom"/>
</dbReference>
<dbReference type="PANTHER" id="PTHR12826">
    <property type="entry name" value="RIBONUCLEASE Y"/>
    <property type="match status" value="1"/>
</dbReference>
<dbReference type="SMART" id="SM00322">
    <property type="entry name" value="KH"/>
    <property type="match status" value="1"/>
</dbReference>
<dbReference type="InterPro" id="IPR036612">
    <property type="entry name" value="KH_dom_type_1_sf"/>
</dbReference>
<evidence type="ECO:0000256" key="6">
    <source>
        <dbReference type="ARBA" id="ARBA00023242"/>
    </source>
</evidence>
<dbReference type="PANTHER" id="PTHR12826:SF13">
    <property type="entry name" value="RNA-BINDING PROTEIN PNO1"/>
    <property type="match status" value="1"/>
</dbReference>
<keyword evidence="10" id="KW-1185">Reference proteome</keyword>
<dbReference type="Pfam" id="PF22891">
    <property type="entry name" value="KH_PNO1_2nd"/>
    <property type="match status" value="1"/>
</dbReference>
<sequence>MEDEIIQVRSISIPDHRIKMMKKNWMKIYTPIVEIGKLQIRMNLYTRSVEIRTTPMTTDPAILERSIQFVRAISLGFNVEDALMIMNDANVYIESFDIQDVKILKGDHLSRAIGRIIGIKGKILASIQEASRTKVIVVENTIHIIGAGDNCRLARDSICRLIMGSDPGKISTRMKNISAKLRNKCGSIIVTKRDDNEM</sequence>
<evidence type="ECO:0000256" key="2">
    <source>
        <dbReference type="ARBA" id="ARBA00007515"/>
    </source>
</evidence>
<evidence type="ECO:0000256" key="1">
    <source>
        <dbReference type="ARBA" id="ARBA00004604"/>
    </source>
</evidence>
<proteinExistence type="inferred from homology"/>
<dbReference type="Gene3D" id="3.30.1370.10">
    <property type="entry name" value="K Homology domain, type 1"/>
    <property type="match status" value="2"/>
</dbReference>
<protein>
    <recommendedName>
        <fullName evidence="4">Pre-rRNA-processing protein PNO1</fullName>
    </recommendedName>
</protein>
<dbReference type="Proteomes" id="UP001516464">
    <property type="component" value="Unassembled WGS sequence"/>
</dbReference>
<name>A0ABQ7HW99_9MICR</name>
<accession>A0ABQ7HW99</accession>
<keyword evidence="5" id="KW-0694">RNA-binding</keyword>
<dbReference type="InterPro" id="IPR041174">
    <property type="entry name" value="KRR1-like_KH1"/>
</dbReference>
<evidence type="ECO:0000313" key="9">
    <source>
        <dbReference type="EMBL" id="KAF7682430.1"/>
    </source>
</evidence>
<evidence type="ECO:0000256" key="3">
    <source>
        <dbReference type="ARBA" id="ARBA00011420"/>
    </source>
</evidence>
<evidence type="ECO:0000256" key="7">
    <source>
        <dbReference type="ARBA" id="ARBA00025554"/>
    </source>
</evidence>
<evidence type="ECO:0000256" key="5">
    <source>
        <dbReference type="ARBA" id="ARBA00022884"/>
    </source>
</evidence>
<keyword evidence="6" id="KW-0539">Nucleus</keyword>
<comment type="subunit">
    <text evidence="3">Component of the small ribosomal subunit, ribosomal RNA processing complex (SSU RRP complex).</text>
</comment>
<dbReference type="InterPro" id="IPR055211">
    <property type="entry name" value="KH_PNO1_2nd"/>
</dbReference>
<comment type="function">
    <text evidence="7">Required for small ribosomal subunit (SSU) synthesis. Has a role in the processing of early nucleolar and late cytoplasmic pre-RNA species.</text>
</comment>
<reference evidence="9 10" key="1">
    <citation type="submission" date="2019-01" db="EMBL/GenBank/DDBJ databases">
        <title>Genomes sequencing and comparative genomics of infectious freshwater microsporidia, Cucumispora dikerogammari and Thelohania contejeani.</title>
        <authorList>
            <person name="Cormier A."/>
            <person name="Giraud I."/>
            <person name="Wattier R."/>
            <person name="Teixeira M."/>
            <person name="Grandjean F."/>
            <person name="Rigaud T."/>
            <person name="Cordaux R."/>
        </authorList>
    </citation>
    <scope>NUCLEOTIDE SEQUENCE [LARGE SCALE GENOMIC DNA]</scope>
    <source>
        <strain evidence="9">T1</strain>
        <tissue evidence="9">Spores</tissue>
    </source>
</reference>
<evidence type="ECO:0000259" key="8">
    <source>
        <dbReference type="SMART" id="SM00322"/>
    </source>
</evidence>
<dbReference type="InterPro" id="IPR055212">
    <property type="entry name" value="KH-I_PNO1_first"/>
</dbReference>
<dbReference type="CDD" id="cd22391">
    <property type="entry name" value="KH-I_PNO1_rpt1"/>
    <property type="match status" value="1"/>
</dbReference>
<gene>
    <name evidence="9" type="primary">PNO1</name>
    <name evidence="9" type="ORF">TCON_2341</name>
</gene>